<sequence>MSKISTVLGRGTVVETRIRVIYREKLSYSTAIVSVFFKLHFFWCCLLRRFPYHCCDWLFKFSNLFPDWCIHHTPAGGSLLFPKLDTMTDDSPHVVNQPGFYDSA</sequence>
<name>A0ABQ9ZGJ9_9CRUS</name>
<evidence type="ECO:0000313" key="1">
    <source>
        <dbReference type="EMBL" id="KAK4012063.1"/>
    </source>
</evidence>
<protein>
    <submittedName>
        <fullName evidence="1">Uncharacterized protein</fullName>
    </submittedName>
</protein>
<organism evidence="1 2">
    <name type="scientific">Daphnia magna</name>
    <dbReference type="NCBI Taxonomy" id="35525"/>
    <lineage>
        <taxon>Eukaryota</taxon>
        <taxon>Metazoa</taxon>
        <taxon>Ecdysozoa</taxon>
        <taxon>Arthropoda</taxon>
        <taxon>Crustacea</taxon>
        <taxon>Branchiopoda</taxon>
        <taxon>Diplostraca</taxon>
        <taxon>Cladocera</taxon>
        <taxon>Anomopoda</taxon>
        <taxon>Daphniidae</taxon>
        <taxon>Daphnia</taxon>
    </lineage>
</organism>
<gene>
    <name evidence="1" type="ORF">OUZ56_021163</name>
</gene>
<dbReference type="Proteomes" id="UP001234178">
    <property type="component" value="Unassembled WGS sequence"/>
</dbReference>
<accession>A0ABQ9ZGJ9</accession>
<dbReference type="EMBL" id="JAOYFB010000003">
    <property type="protein sequence ID" value="KAK4012063.1"/>
    <property type="molecule type" value="Genomic_DNA"/>
</dbReference>
<reference evidence="1 2" key="1">
    <citation type="journal article" date="2023" name="Nucleic Acids Res.">
        <title>The hologenome of Daphnia magna reveals possible DNA methylation and microbiome-mediated evolution of the host genome.</title>
        <authorList>
            <person name="Chaturvedi A."/>
            <person name="Li X."/>
            <person name="Dhandapani V."/>
            <person name="Marshall H."/>
            <person name="Kissane S."/>
            <person name="Cuenca-Cambronero M."/>
            <person name="Asole G."/>
            <person name="Calvet F."/>
            <person name="Ruiz-Romero M."/>
            <person name="Marangio P."/>
            <person name="Guigo R."/>
            <person name="Rago D."/>
            <person name="Mirbahai L."/>
            <person name="Eastwood N."/>
            <person name="Colbourne J.K."/>
            <person name="Zhou J."/>
            <person name="Mallon E."/>
            <person name="Orsini L."/>
        </authorList>
    </citation>
    <scope>NUCLEOTIDE SEQUENCE [LARGE SCALE GENOMIC DNA]</scope>
    <source>
        <strain evidence="1">LRV0_1</strain>
    </source>
</reference>
<keyword evidence="2" id="KW-1185">Reference proteome</keyword>
<evidence type="ECO:0000313" key="2">
    <source>
        <dbReference type="Proteomes" id="UP001234178"/>
    </source>
</evidence>
<proteinExistence type="predicted"/>
<comment type="caution">
    <text evidence="1">The sequence shown here is derived from an EMBL/GenBank/DDBJ whole genome shotgun (WGS) entry which is preliminary data.</text>
</comment>